<evidence type="ECO:0000313" key="1">
    <source>
        <dbReference type="EMBL" id="OWK34126.1"/>
    </source>
</evidence>
<protein>
    <submittedName>
        <fullName evidence="1">Uncharacterized protein</fullName>
    </submittedName>
</protein>
<keyword evidence="2" id="KW-1185">Reference proteome</keyword>
<reference evidence="2" key="1">
    <citation type="submission" date="2017-06" db="EMBL/GenBank/DDBJ databases">
        <title>Genome analysis of Fimbriiglobus ruber SP5, the first member of the order Planctomycetales with confirmed chitinolytic capability.</title>
        <authorList>
            <person name="Ravin N.V."/>
            <person name="Rakitin A.L."/>
            <person name="Ivanova A.A."/>
            <person name="Beletsky A.V."/>
            <person name="Kulichevskaya I.S."/>
            <person name="Mardanov A.V."/>
            <person name="Dedysh S.N."/>
        </authorList>
    </citation>
    <scope>NUCLEOTIDE SEQUENCE [LARGE SCALE GENOMIC DNA]</scope>
    <source>
        <strain evidence="2">SP5</strain>
    </source>
</reference>
<name>A0A225DA17_9BACT</name>
<gene>
    <name evidence="1" type="ORF">FRUB_10097</name>
</gene>
<dbReference type="EMBL" id="NIDE01000020">
    <property type="protein sequence ID" value="OWK34126.1"/>
    <property type="molecule type" value="Genomic_DNA"/>
</dbReference>
<proteinExistence type="predicted"/>
<dbReference type="Proteomes" id="UP000214646">
    <property type="component" value="Unassembled WGS sequence"/>
</dbReference>
<organism evidence="1 2">
    <name type="scientific">Fimbriiglobus ruber</name>
    <dbReference type="NCBI Taxonomy" id="1908690"/>
    <lineage>
        <taxon>Bacteria</taxon>
        <taxon>Pseudomonadati</taxon>
        <taxon>Planctomycetota</taxon>
        <taxon>Planctomycetia</taxon>
        <taxon>Gemmatales</taxon>
        <taxon>Gemmataceae</taxon>
        <taxon>Fimbriiglobus</taxon>
    </lineage>
</organism>
<dbReference type="AlphaFoldDB" id="A0A225DA17"/>
<evidence type="ECO:0000313" key="2">
    <source>
        <dbReference type="Proteomes" id="UP000214646"/>
    </source>
</evidence>
<comment type="caution">
    <text evidence="1">The sequence shown here is derived from an EMBL/GenBank/DDBJ whole genome shotgun (WGS) entry which is preliminary data.</text>
</comment>
<sequence length="146" mass="17308">MKADSSSAGMLMAKPCTFHSHPTKNRYLADIPSLQDIHSFLFYRQLRSITVGGTKIWVWDKTKAALRTVRKLATWMEANHFRVVTHWMKEDADNWQVMYVQTVMKHLGWVWPDTIDEMDVQWPQMLRDILKIQVRVLPREPRVKSR</sequence>
<accession>A0A225DA17</accession>